<keyword evidence="4" id="KW-1185">Reference proteome</keyword>
<accession>A0AAU0Q063</accession>
<feature type="transmembrane region" description="Helical" evidence="2">
    <location>
        <begin position="120"/>
        <end position="140"/>
    </location>
</feature>
<evidence type="ECO:0000313" key="3">
    <source>
        <dbReference type="EMBL" id="WPF25647.1"/>
    </source>
</evidence>
<dbReference type="EMBL" id="CP137757">
    <property type="protein sequence ID" value="WPF25647.1"/>
    <property type="molecule type" value="Genomic_DNA"/>
</dbReference>
<feature type="compositionally biased region" description="Low complexity" evidence="1">
    <location>
        <begin position="198"/>
        <end position="209"/>
    </location>
</feature>
<proteinExistence type="predicted"/>
<keyword evidence="2" id="KW-0472">Membrane</keyword>
<evidence type="ECO:0000313" key="4">
    <source>
        <dbReference type="Proteomes" id="UP001174314"/>
    </source>
</evidence>
<organism evidence="3 4">
    <name type="scientific">Corynebacterium pseudokroppenstedtii</name>
    <dbReference type="NCBI Taxonomy" id="2804917"/>
    <lineage>
        <taxon>Bacteria</taxon>
        <taxon>Bacillati</taxon>
        <taxon>Actinomycetota</taxon>
        <taxon>Actinomycetes</taxon>
        <taxon>Mycobacteriales</taxon>
        <taxon>Corynebacteriaceae</taxon>
        <taxon>Corynebacterium</taxon>
    </lineage>
</organism>
<dbReference type="AlphaFoldDB" id="A0AAU0Q063"/>
<dbReference type="KEGG" id="cpsk:Q0N40_03655"/>
<protein>
    <submittedName>
        <fullName evidence="3">Uncharacterized protein</fullName>
    </submittedName>
</protein>
<evidence type="ECO:0000256" key="2">
    <source>
        <dbReference type="SAM" id="Phobius"/>
    </source>
</evidence>
<sequence length="235" mass="26375">MSDLNVSLRPNENGVHLTKVPSRLITFWQKTTLAVTDQRIAINRPRLLFGLIPTGNRLNNIELKSVSHTETKKTFDLTYLITSAFLFALSLIWFISSFHAKKPGIDEYYSDYPEGKVSPLIMTLSVICMLISLALVANSYRSRLVVIDNFDGQDEVDVSALAHTEVTNFSNGFNEYVGYNPQNQAPQSQFSVPGQGRNQQQNPSNYQNPGVANGYNQPQQTQGNYSNNPENNQPR</sequence>
<gene>
    <name evidence="3" type="ORF">Q0N40_03655</name>
</gene>
<name>A0AAU0Q063_9CORY</name>
<evidence type="ECO:0000256" key="1">
    <source>
        <dbReference type="SAM" id="MobiDB-lite"/>
    </source>
</evidence>
<reference evidence="3 4" key="1">
    <citation type="submission" date="2023-10" db="EMBL/GenBank/DDBJ databases">
        <title>complete genome sequence of Corynebacterium pseudokroppenstedtii P15-C1.</title>
        <authorList>
            <person name="Bruggemann H."/>
            <person name="Poehlein A."/>
        </authorList>
    </citation>
    <scope>NUCLEOTIDE SEQUENCE [LARGE SCALE GENOMIC DNA]</scope>
    <source>
        <strain evidence="3 4">P15_C1</strain>
    </source>
</reference>
<feature type="transmembrane region" description="Helical" evidence="2">
    <location>
        <begin position="77"/>
        <end position="100"/>
    </location>
</feature>
<feature type="compositionally biased region" description="Polar residues" evidence="1">
    <location>
        <begin position="214"/>
        <end position="235"/>
    </location>
</feature>
<dbReference type="Proteomes" id="UP001174314">
    <property type="component" value="Chromosome"/>
</dbReference>
<dbReference type="RefSeq" id="WP_204581985.1">
    <property type="nucleotide sequence ID" value="NZ_CP137757.1"/>
</dbReference>
<keyword evidence="2" id="KW-1133">Transmembrane helix</keyword>
<keyword evidence="2" id="KW-0812">Transmembrane</keyword>
<feature type="region of interest" description="Disordered" evidence="1">
    <location>
        <begin position="184"/>
        <end position="235"/>
    </location>
</feature>